<dbReference type="eggNOG" id="KOG2518">
    <property type="taxonomic scope" value="Eukaryota"/>
</dbReference>
<keyword evidence="4" id="KW-0255">Endonuclease</keyword>
<gene>
    <name evidence="15" type="ORF">H310_04382</name>
</gene>
<dbReference type="InterPro" id="IPR006085">
    <property type="entry name" value="XPG_DNA_repair_N"/>
</dbReference>
<dbReference type="RefSeq" id="XP_008866929.1">
    <property type="nucleotide sequence ID" value="XM_008868707.1"/>
</dbReference>
<dbReference type="PRINTS" id="PR00853">
    <property type="entry name" value="XPGRADSUPER"/>
</dbReference>
<evidence type="ECO:0000256" key="11">
    <source>
        <dbReference type="ARBA" id="ARBA00023242"/>
    </source>
</evidence>
<comment type="subcellular location">
    <subcellularLocation>
        <location evidence="1 12">Nucleus</location>
    </subcellularLocation>
</comment>
<evidence type="ECO:0000313" key="15">
    <source>
        <dbReference type="EMBL" id="ETW03973.1"/>
    </source>
</evidence>
<dbReference type="CDD" id="cd09857">
    <property type="entry name" value="PIN_EXO1"/>
    <property type="match status" value="1"/>
</dbReference>
<name>A0A024UED9_9STRA</name>
<dbReference type="CDD" id="cd09901">
    <property type="entry name" value="H3TH_FEN1-like"/>
    <property type="match status" value="1"/>
</dbReference>
<dbReference type="Gene3D" id="3.40.50.1010">
    <property type="entry name" value="5'-nuclease"/>
    <property type="match status" value="1"/>
</dbReference>
<dbReference type="GeneID" id="20081432"/>
<keyword evidence="12" id="KW-0479">Metal-binding</keyword>
<dbReference type="Gene3D" id="1.10.150.20">
    <property type="entry name" value="5' to 3' exonuclease, C-terminal subdomain"/>
    <property type="match status" value="1"/>
</dbReference>
<protein>
    <recommendedName>
        <fullName evidence="12">Exonuclease 1</fullName>
        <ecNumber evidence="12">3.1.-.-</ecNumber>
    </recommendedName>
</protein>
<keyword evidence="8 12" id="KW-0238">DNA-binding</keyword>
<dbReference type="VEuPathDB" id="FungiDB:H310_04382"/>
<keyword evidence="9" id="KW-0496">Mitochondrion</keyword>
<dbReference type="InterPro" id="IPR006086">
    <property type="entry name" value="XPG-I_dom"/>
</dbReference>
<dbReference type="InterPro" id="IPR019974">
    <property type="entry name" value="XPG_CS"/>
</dbReference>
<keyword evidence="11 12" id="KW-0539">Nucleus</keyword>
<evidence type="ECO:0000256" key="4">
    <source>
        <dbReference type="ARBA" id="ARBA00022759"/>
    </source>
</evidence>
<dbReference type="PANTHER" id="PTHR11081:SF8">
    <property type="entry name" value="EXONUCLEASE 1"/>
    <property type="match status" value="1"/>
</dbReference>
<dbReference type="FunFam" id="3.40.50.1010:FF:000111">
    <property type="entry name" value="Exonuclease 1"/>
    <property type="match status" value="1"/>
</dbReference>
<comment type="similarity">
    <text evidence="12">Belongs to the XPG/RAD2 endonuclease family. EXO1 subfamily.</text>
</comment>
<dbReference type="EMBL" id="KI913958">
    <property type="protein sequence ID" value="ETW03973.1"/>
    <property type="molecule type" value="Genomic_DNA"/>
</dbReference>
<accession>A0A024UED9</accession>
<evidence type="ECO:0000256" key="2">
    <source>
        <dbReference type="ARBA" id="ARBA00022553"/>
    </source>
</evidence>
<organism evidence="15">
    <name type="scientific">Aphanomyces invadans</name>
    <dbReference type="NCBI Taxonomy" id="157072"/>
    <lineage>
        <taxon>Eukaryota</taxon>
        <taxon>Sar</taxon>
        <taxon>Stramenopiles</taxon>
        <taxon>Oomycota</taxon>
        <taxon>Saprolegniomycetes</taxon>
        <taxon>Saprolegniales</taxon>
        <taxon>Verrucalvaceae</taxon>
        <taxon>Aphanomyces</taxon>
    </lineage>
</organism>
<feature type="domain" description="XPG N-terminal" evidence="14">
    <location>
        <begin position="1"/>
        <end position="109"/>
    </location>
</feature>
<dbReference type="SUPFAM" id="SSF47807">
    <property type="entry name" value="5' to 3' exonuclease, C-terminal subdomain"/>
    <property type="match status" value="1"/>
</dbReference>
<dbReference type="Pfam" id="PF00752">
    <property type="entry name" value="XPG_N"/>
    <property type="match status" value="1"/>
</dbReference>
<evidence type="ECO:0000256" key="12">
    <source>
        <dbReference type="RuleBase" id="RU910737"/>
    </source>
</evidence>
<dbReference type="SUPFAM" id="SSF88723">
    <property type="entry name" value="PIN domain-like"/>
    <property type="match status" value="1"/>
</dbReference>
<dbReference type="GO" id="GO:0003677">
    <property type="term" value="F:DNA binding"/>
    <property type="evidence" value="ECO:0007669"/>
    <property type="project" value="UniProtKB-UniRule"/>
</dbReference>
<evidence type="ECO:0000256" key="3">
    <source>
        <dbReference type="ARBA" id="ARBA00022722"/>
    </source>
</evidence>
<comment type="function">
    <text evidence="12">5'-&gt;3' double-stranded DNA exonuclease which may also possess a cryptic 3'-&gt;5' double-stranded DNA exonuclease activity. Functions in DNA mismatch repair.</text>
</comment>
<comment type="cofactor">
    <cofactor evidence="12">
        <name>Mg(2+)</name>
        <dbReference type="ChEBI" id="CHEBI:18420"/>
    </cofactor>
    <text evidence="12">Binds 2 magnesium ions per subunit. They probably participate in the reaction catalyzed by the enzyme. May bind an additional third magnesium ion after substrate binding.</text>
</comment>
<evidence type="ECO:0000256" key="1">
    <source>
        <dbReference type="ARBA" id="ARBA00004123"/>
    </source>
</evidence>
<dbReference type="AlphaFoldDB" id="A0A024UED9"/>
<evidence type="ECO:0000256" key="8">
    <source>
        <dbReference type="ARBA" id="ARBA00023125"/>
    </source>
</evidence>
<dbReference type="SMART" id="SM00484">
    <property type="entry name" value="XPGI"/>
    <property type="match status" value="1"/>
</dbReference>
<evidence type="ECO:0000256" key="7">
    <source>
        <dbReference type="ARBA" id="ARBA00022839"/>
    </source>
</evidence>
<dbReference type="EC" id="3.1.-.-" evidence="12"/>
<dbReference type="OrthoDB" id="26491at2759"/>
<dbReference type="GO" id="GO:0005634">
    <property type="term" value="C:nucleus"/>
    <property type="evidence" value="ECO:0007669"/>
    <property type="project" value="UniProtKB-SubCell"/>
</dbReference>
<dbReference type="STRING" id="157072.A0A024UED9"/>
<dbReference type="SMART" id="SM00485">
    <property type="entry name" value="XPGN"/>
    <property type="match status" value="1"/>
</dbReference>
<keyword evidence="5 12" id="KW-0227">DNA damage</keyword>
<evidence type="ECO:0000259" key="13">
    <source>
        <dbReference type="SMART" id="SM00484"/>
    </source>
</evidence>
<dbReference type="PANTHER" id="PTHR11081">
    <property type="entry name" value="FLAP ENDONUCLEASE FAMILY MEMBER"/>
    <property type="match status" value="1"/>
</dbReference>
<evidence type="ECO:0000256" key="6">
    <source>
        <dbReference type="ARBA" id="ARBA00022801"/>
    </source>
</evidence>
<reference evidence="15" key="1">
    <citation type="submission" date="2013-12" db="EMBL/GenBank/DDBJ databases">
        <title>The Genome Sequence of Aphanomyces invadans NJM9701.</title>
        <authorList>
            <consortium name="The Broad Institute Genomics Platform"/>
            <person name="Russ C."/>
            <person name="Tyler B."/>
            <person name="van West P."/>
            <person name="Dieguez-Uribeondo J."/>
            <person name="Young S.K."/>
            <person name="Zeng Q."/>
            <person name="Gargeya S."/>
            <person name="Fitzgerald M."/>
            <person name="Abouelleil A."/>
            <person name="Alvarado L."/>
            <person name="Chapman S.B."/>
            <person name="Gainer-Dewar J."/>
            <person name="Goldberg J."/>
            <person name="Griggs A."/>
            <person name="Gujja S."/>
            <person name="Hansen M."/>
            <person name="Howarth C."/>
            <person name="Imamovic A."/>
            <person name="Ireland A."/>
            <person name="Larimer J."/>
            <person name="McCowan C."/>
            <person name="Murphy C."/>
            <person name="Pearson M."/>
            <person name="Poon T.W."/>
            <person name="Priest M."/>
            <person name="Roberts A."/>
            <person name="Saif S."/>
            <person name="Shea T."/>
            <person name="Sykes S."/>
            <person name="Wortman J."/>
            <person name="Nusbaum C."/>
            <person name="Birren B."/>
        </authorList>
    </citation>
    <scope>NUCLEOTIDE SEQUENCE [LARGE SCALE GENOMIC DNA]</scope>
    <source>
        <strain evidence="15">NJM9701</strain>
    </source>
</reference>
<keyword evidence="12" id="KW-0228">DNA excision</keyword>
<evidence type="ECO:0000256" key="10">
    <source>
        <dbReference type="ARBA" id="ARBA00023204"/>
    </source>
</evidence>
<keyword evidence="10 12" id="KW-0234">DNA repair</keyword>
<dbReference type="InterPro" id="IPR006084">
    <property type="entry name" value="XPG/Rad2"/>
</dbReference>
<sequence>MGIDGLLVHLGSVMSETHVSRFDGKRAGIDISVWMYGGASANATELALQAENNVDVMTIEHTLAYESYCISRLELLLKHNITPVVVFEGAAMATKAVTSTRREHDRRKHLLRGLSLHANHDLVESEKAFARSLKITRAMARKFRRTLQRLHPSIECIVAPYEADAELAHLSLIKYVDVVISEDSDLIPYGCHTVLFKMNDLGQALEFRRRHIGACEAFSFIGWTELQFLQLCVLAGCDYCPTVPGVGFVSAYKIAKSCPYPSMVLNYLHQHHSDVLPASYDADFYRALLTFRHHIVYNPVVQRATMLHDWATSADDIREWASDIDPASFLGNVEMPHQHAKGVAEGRLHPTTYAAYHD</sequence>
<keyword evidence="12" id="KW-0267">Excision nuclease</keyword>
<keyword evidence="6 12" id="KW-0378">Hydrolase</keyword>
<dbReference type="InterPro" id="IPR044752">
    <property type="entry name" value="PIN-like_EXO1"/>
</dbReference>
<dbReference type="GO" id="GO:0046872">
    <property type="term" value="F:metal ion binding"/>
    <property type="evidence" value="ECO:0007669"/>
    <property type="project" value="UniProtKB-UniRule"/>
</dbReference>
<dbReference type="PROSITE" id="PS00842">
    <property type="entry name" value="XPG_2"/>
    <property type="match status" value="1"/>
</dbReference>
<evidence type="ECO:0000256" key="9">
    <source>
        <dbReference type="ARBA" id="ARBA00023128"/>
    </source>
</evidence>
<feature type="domain" description="XPG-I" evidence="13">
    <location>
        <begin position="149"/>
        <end position="220"/>
    </location>
</feature>
<dbReference type="Pfam" id="PF00867">
    <property type="entry name" value="XPG_I"/>
    <property type="match status" value="1"/>
</dbReference>
<dbReference type="GO" id="GO:0035312">
    <property type="term" value="F:5'-3' DNA exonuclease activity"/>
    <property type="evidence" value="ECO:0007669"/>
    <property type="project" value="UniProtKB-UniRule"/>
</dbReference>
<dbReference type="GO" id="GO:0017108">
    <property type="term" value="F:5'-flap endonuclease activity"/>
    <property type="evidence" value="ECO:0007669"/>
    <property type="project" value="TreeGrafter"/>
</dbReference>
<dbReference type="InterPro" id="IPR029060">
    <property type="entry name" value="PIN-like_dom_sf"/>
</dbReference>
<keyword evidence="12" id="KW-0460">Magnesium</keyword>
<keyword evidence="3 12" id="KW-0540">Nuclease</keyword>
<evidence type="ECO:0000259" key="14">
    <source>
        <dbReference type="SMART" id="SM00485"/>
    </source>
</evidence>
<dbReference type="InterPro" id="IPR036279">
    <property type="entry name" value="5-3_exonuclease_C_sf"/>
</dbReference>
<proteinExistence type="inferred from homology"/>
<evidence type="ECO:0000256" key="5">
    <source>
        <dbReference type="ARBA" id="ARBA00022763"/>
    </source>
</evidence>
<keyword evidence="7 12" id="KW-0269">Exonuclease</keyword>
<dbReference type="GO" id="GO:0006281">
    <property type="term" value="P:DNA repair"/>
    <property type="evidence" value="ECO:0007669"/>
    <property type="project" value="UniProtKB-UniRule"/>
</dbReference>
<keyword evidence="2" id="KW-0597">Phosphoprotein</keyword>